<feature type="transmembrane region" description="Helical" evidence="1">
    <location>
        <begin position="295"/>
        <end position="313"/>
    </location>
</feature>
<dbReference type="EMBL" id="CP102845">
    <property type="protein sequence ID" value="UVF19002.1"/>
    <property type="molecule type" value="Genomic_DNA"/>
</dbReference>
<protein>
    <submittedName>
        <fullName evidence="2">Uncharacterized protein</fullName>
    </submittedName>
</protein>
<reference evidence="2" key="1">
    <citation type="submission" date="2022-08" db="EMBL/GenBank/DDBJ databases">
        <title>Microvirga terrae sp. nov., isolated from soil.</title>
        <authorList>
            <person name="Kim K.H."/>
            <person name="Seo Y.L."/>
            <person name="Kim J.M."/>
            <person name="Lee J.K."/>
            <person name="Han D.M."/>
            <person name="Jeon C.O."/>
        </authorList>
    </citation>
    <scope>NUCLEOTIDE SEQUENCE</scope>
    <source>
        <strain evidence="2">R24</strain>
    </source>
</reference>
<evidence type="ECO:0000256" key="1">
    <source>
        <dbReference type="SAM" id="Phobius"/>
    </source>
</evidence>
<evidence type="ECO:0000313" key="3">
    <source>
        <dbReference type="Proteomes" id="UP001017257"/>
    </source>
</evidence>
<proteinExistence type="predicted"/>
<keyword evidence="1" id="KW-0472">Membrane</keyword>
<gene>
    <name evidence="2" type="ORF">HPT29_021450</name>
</gene>
<keyword evidence="1" id="KW-0812">Transmembrane</keyword>
<keyword evidence="3" id="KW-1185">Reference proteome</keyword>
<dbReference type="Proteomes" id="UP001017257">
    <property type="component" value="Chromosome"/>
</dbReference>
<organism evidence="2 3">
    <name type="scientific">Microvirga terrae</name>
    <dbReference type="NCBI Taxonomy" id="2740529"/>
    <lineage>
        <taxon>Bacteria</taxon>
        <taxon>Pseudomonadati</taxon>
        <taxon>Pseudomonadota</taxon>
        <taxon>Alphaproteobacteria</taxon>
        <taxon>Hyphomicrobiales</taxon>
        <taxon>Methylobacteriaceae</taxon>
        <taxon>Microvirga</taxon>
    </lineage>
</organism>
<accession>A0ABY5RS16</accession>
<feature type="transmembrane region" description="Helical" evidence="1">
    <location>
        <begin position="333"/>
        <end position="352"/>
    </location>
</feature>
<name>A0ABY5RS16_9HYPH</name>
<dbReference type="RefSeq" id="WP_173947543.1">
    <property type="nucleotide sequence ID" value="NZ_CP102845.1"/>
</dbReference>
<keyword evidence="1" id="KW-1133">Transmembrane helix</keyword>
<sequence length="368" mass="41698">MKGSLAVWYEPLHIGDVKGRPPEVELHFNLWRDLNIEVNFFDVGILFKDVQDLKEFSFFLPIELELSDIEDLFPKMSEGETLNAVFNDVVEIMRNDGSHIITTTRNGPFHTLHRVEPIADFTLKAINIDSERRGAVVVLSREFCQRIRGMPGDHYIRLRFRLEKKKGELFSSYFAPEDAPLLSSFGLIEITEFRLNERRSYPKAIVSLSNAGSPRLSAIHYFLVRDLRYELVASHTDFRKVRRLEADLWQHYINDLPANAGNRMVIYHWKADGKDGKGIEDFVALANFRVPQPNLPIYLVLLLVFGALGGVLQDSMVAGFQGLFGLFSAEDNEVPSTLLAGAILLGAAFFVLKSKAVQSRLRKLTSGV</sequence>
<evidence type="ECO:0000313" key="2">
    <source>
        <dbReference type="EMBL" id="UVF19002.1"/>
    </source>
</evidence>